<organism evidence="3 4">
    <name type="scientific">Derxia gummosa DSM 723</name>
    <dbReference type="NCBI Taxonomy" id="1121388"/>
    <lineage>
        <taxon>Bacteria</taxon>
        <taxon>Pseudomonadati</taxon>
        <taxon>Pseudomonadota</taxon>
        <taxon>Betaproteobacteria</taxon>
        <taxon>Burkholderiales</taxon>
        <taxon>Alcaligenaceae</taxon>
        <taxon>Derxia</taxon>
    </lineage>
</organism>
<dbReference type="InterPro" id="IPR011032">
    <property type="entry name" value="GroES-like_sf"/>
</dbReference>
<evidence type="ECO:0000259" key="2">
    <source>
        <dbReference type="Pfam" id="PF08240"/>
    </source>
</evidence>
<feature type="compositionally biased region" description="Low complexity" evidence="1">
    <location>
        <begin position="114"/>
        <end position="124"/>
    </location>
</feature>
<evidence type="ECO:0000256" key="1">
    <source>
        <dbReference type="SAM" id="MobiDB-lite"/>
    </source>
</evidence>
<dbReference type="Gene3D" id="3.90.180.10">
    <property type="entry name" value="Medium-chain alcohol dehydrogenases, catalytic domain"/>
    <property type="match status" value="1"/>
</dbReference>
<reference evidence="4" key="3">
    <citation type="submission" date="2025-08" db="UniProtKB">
        <authorList>
            <consortium name="RefSeq"/>
        </authorList>
    </citation>
    <scope>IDENTIFICATION</scope>
</reference>
<evidence type="ECO:0000313" key="4">
    <source>
        <dbReference type="RefSeq" id="WP_245591391.1"/>
    </source>
</evidence>
<name>A0A9U5G6M1_9BURK</name>
<feature type="region of interest" description="Disordered" evidence="1">
    <location>
        <begin position="158"/>
        <end position="204"/>
    </location>
</feature>
<dbReference type="SUPFAM" id="SSF50129">
    <property type="entry name" value="GroES-like"/>
    <property type="match status" value="1"/>
</dbReference>
<dbReference type="AlphaFoldDB" id="A0A9U5G6M1"/>
<accession>A0A9U5G6M1</accession>
<reference evidence="4" key="1">
    <citation type="journal article" date="1996" name="Curr. Opin. Struct. Biol.">
        <title>Structural classification of proteins: new superfamilies.</title>
        <authorList>
            <person name="Murzin A.G."/>
        </authorList>
    </citation>
    <scope>NUCLEOTIDE SEQUENCE</scope>
</reference>
<reference evidence="4" key="2">
    <citation type="journal article" date="1999" name="Protein Eng.">
        <title>Conserved structural features and sequence patterns in the GroES fold family.</title>
        <authorList>
            <person name="Taneja B."/>
            <person name="Mande S.C."/>
        </authorList>
    </citation>
    <scope>NUCLEOTIDE SEQUENCE</scope>
</reference>
<feature type="compositionally biased region" description="Polar residues" evidence="1">
    <location>
        <begin position="125"/>
        <end position="134"/>
    </location>
</feature>
<feature type="region of interest" description="Disordered" evidence="1">
    <location>
        <begin position="297"/>
        <end position="357"/>
    </location>
</feature>
<evidence type="ECO:0000313" key="3">
    <source>
        <dbReference type="Proteomes" id="UP000675920"/>
    </source>
</evidence>
<keyword evidence="3" id="KW-1185">Reference proteome</keyword>
<dbReference type="Proteomes" id="UP000675920">
    <property type="component" value="Unplaced"/>
</dbReference>
<feature type="compositionally biased region" description="Low complexity" evidence="1">
    <location>
        <begin position="181"/>
        <end position="204"/>
    </location>
</feature>
<dbReference type="InterPro" id="IPR013154">
    <property type="entry name" value="ADH-like_N"/>
</dbReference>
<proteinExistence type="predicted"/>
<feature type="compositionally biased region" description="Low complexity" evidence="1">
    <location>
        <begin position="158"/>
        <end position="168"/>
    </location>
</feature>
<sequence length="357" mass="38385">MVATGSYFARSPEPVIPCSDGAGEVVEVGAGVTGWKPGDRVCANFFPHWIWPPAEYTVGSMRASRRVRRGWAYQSLWPVSYSLTASRAMPPPPRFQYDSTRPVASVPAYLPAKAASRPSKASGSHTEYTPNQSGRESSRPRSWVSSCSRVGWRPAPRAAASWAAMPRATPRVARRSSPTLAARRSASSVARSSAASSAMRPPARAMNRQVTIRLVTAQATAASTSLRLSERPRRRRVTGAARCAEEEEEKPGSPFAPAGEGWFMVLGRGVEGTAPPVCAGVCRSAKNADWNARAKPANAAVLQRKSGSRIVARPHGMNPALQRPPRRATSFTRQSRQKPAALSRPRAANLPPRGASP</sequence>
<protein>
    <submittedName>
        <fullName evidence="4">Alcohol dehydrogenase catalytic domain-containing protein</fullName>
    </submittedName>
</protein>
<feature type="domain" description="Alcohol dehydrogenase-like N-terminal" evidence="2">
    <location>
        <begin position="4"/>
        <end position="46"/>
    </location>
</feature>
<feature type="region of interest" description="Disordered" evidence="1">
    <location>
        <begin position="114"/>
        <end position="143"/>
    </location>
</feature>
<dbReference type="RefSeq" id="WP_245591391.1">
    <property type="nucleotide sequence ID" value="NZ_AXWS01000015.1"/>
</dbReference>
<dbReference type="Pfam" id="PF08240">
    <property type="entry name" value="ADH_N"/>
    <property type="match status" value="1"/>
</dbReference>